<proteinExistence type="predicted"/>
<dbReference type="RefSeq" id="WP_386274806.1">
    <property type="nucleotide sequence ID" value="NZ_ARYN01000026.1"/>
</dbReference>
<dbReference type="InterPro" id="IPR011004">
    <property type="entry name" value="Trimer_LpxA-like_sf"/>
</dbReference>
<keyword evidence="2" id="KW-1185">Reference proteome</keyword>
<comment type="caution">
    <text evidence="1">The sequence shown here is derived from an EMBL/GenBank/DDBJ whole genome shotgun (WGS) entry which is preliminary data.</text>
</comment>
<protein>
    <submittedName>
        <fullName evidence="1">Serine O-acetyltransferase (Serine acetyltransferase)</fullName>
    </submittedName>
</protein>
<dbReference type="Gene3D" id="2.160.10.10">
    <property type="entry name" value="Hexapeptide repeat proteins"/>
    <property type="match status" value="1"/>
</dbReference>
<dbReference type="AlphaFoldDB" id="A0A1Y1SY98"/>
<reference evidence="1 2" key="1">
    <citation type="submission" date="2013-04" db="EMBL/GenBank/DDBJ databases">
        <title>Zunongwangia sp. 22II14-10F7 Genome Sequencing.</title>
        <authorList>
            <person name="Lai Q."/>
            <person name="Shao Z."/>
        </authorList>
    </citation>
    <scope>NUCLEOTIDE SEQUENCE [LARGE SCALE GENOMIC DNA]</scope>
    <source>
        <strain evidence="1 2">22II14-10F7</strain>
    </source>
</reference>
<sequence length="60" mass="6288">MVISSGSQIIGPKTIGDNVIIGAGSVVVHDISDSSVVTGVPAKVISNDGERHTQYYLKNY</sequence>
<accession>A0A1Y1SY98</accession>
<keyword evidence="1" id="KW-0808">Transferase</keyword>
<gene>
    <name evidence="1" type="ORF">IIF7_19249</name>
</gene>
<dbReference type="EMBL" id="ARYN01000026">
    <property type="protein sequence ID" value="ORL43729.1"/>
    <property type="molecule type" value="Genomic_DNA"/>
</dbReference>
<dbReference type="SUPFAM" id="SSF51161">
    <property type="entry name" value="Trimeric LpxA-like enzymes"/>
    <property type="match status" value="1"/>
</dbReference>
<dbReference type="Proteomes" id="UP000192746">
    <property type="component" value="Unassembled WGS sequence"/>
</dbReference>
<evidence type="ECO:0000313" key="2">
    <source>
        <dbReference type="Proteomes" id="UP000192746"/>
    </source>
</evidence>
<evidence type="ECO:0000313" key="1">
    <source>
        <dbReference type="EMBL" id="ORL43729.1"/>
    </source>
</evidence>
<dbReference type="GO" id="GO:0016740">
    <property type="term" value="F:transferase activity"/>
    <property type="evidence" value="ECO:0007669"/>
    <property type="project" value="UniProtKB-KW"/>
</dbReference>
<organism evidence="1 2">
    <name type="scientific">Zunongwangia atlantica 22II14-10F7</name>
    <dbReference type="NCBI Taxonomy" id="1185767"/>
    <lineage>
        <taxon>Bacteria</taxon>
        <taxon>Pseudomonadati</taxon>
        <taxon>Bacteroidota</taxon>
        <taxon>Flavobacteriia</taxon>
        <taxon>Flavobacteriales</taxon>
        <taxon>Flavobacteriaceae</taxon>
        <taxon>Zunongwangia</taxon>
    </lineage>
</organism>
<dbReference type="STRING" id="1185767.IIF7_19249"/>
<name>A0A1Y1SY98_9FLAO</name>